<keyword evidence="1" id="KW-1133">Transmembrane helix</keyword>
<dbReference type="AlphaFoldDB" id="A0A9X1MMV5"/>
<evidence type="ECO:0000313" key="3">
    <source>
        <dbReference type="Proteomes" id="UP001139103"/>
    </source>
</evidence>
<organism evidence="2 3">
    <name type="scientific">Blastopirellula sediminis</name>
    <dbReference type="NCBI Taxonomy" id="2894196"/>
    <lineage>
        <taxon>Bacteria</taxon>
        <taxon>Pseudomonadati</taxon>
        <taxon>Planctomycetota</taxon>
        <taxon>Planctomycetia</taxon>
        <taxon>Pirellulales</taxon>
        <taxon>Pirellulaceae</taxon>
        <taxon>Blastopirellula</taxon>
    </lineage>
</organism>
<accession>A0A9X1MMV5</accession>
<gene>
    <name evidence="2" type="ORF">LOC68_16925</name>
</gene>
<comment type="caution">
    <text evidence="2">The sequence shown here is derived from an EMBL/GenBank/DDBJ whole genome shotgun (WGS) entry which is preliminary data.</text>
</comment>
<dbReference type="EMBL" id="JAJKFT010000010">
    <property type="protein sequence ID" value="MCC9630078.1"/>
    <property type="molecule type" value="Genomic_DNA"/>
</dbReference>
<proteinExistence type="predicted"/>
<keyword evidence="1" id="KW-0472">Membrane</keyword>
<dbReference type="RefSeq" id="WP_230220908.1">
    <property type="nucleotide sequence ID" value="NZ_JAJKFT010000010.1"/>
</dbReference>
<reference evidence="2" key="1">
    <citation type="submission" date="2021-11" db="EMBL/GenBank/DDBJ databases">
        <title>Genome sequence.</title>
        <authorList>
            <person name="Sun Q."/>
        </authorList>
    </citation>
    <scope>NUCLEOTIDE SEQUENCE</scope>
    <source>
        <strain evidence="2">JC732</strain>
    </source>
</reference>
<evidence type="ECO:0000313" key="2">
    <source>
        <dbReference type="EMBL" id="MCC9630078.1"/>
    </source>
</evidence>
<evidence type="ECO:0000256" key="1">
    <source>
        <dbReference type="SAM" id="Phobius"/>
    </source>
</evidence>
<protein>
    <submittedName>
        <fullName evidence="2">Uncharacterized protein</fullName>
    </submittedName>
</protein>
<name>A0A9X1MMV5_9BACT</name>
<sequence length="534" mass="59963">MNARSPSPPCFIYGLVAVTAIGLASWFGWKSGAQVPVSRETTFLTEPLLPDGRVNYALAVLLKRKELVTPENNAAIPFLQATWPCDMPPNQWNSICREMEFDMPDANGLRMPYHAECEQPFRQWIIDKMIAEDASNIPFTMRIRNLTMVAADAPWRDEQFPPLAAWVEEQSPHIDRLHEIRGKTSFYFPMVLMIDYPRIELASTRIPASQQLRIAAEALSIRAMYHVGHDQPEAAWRDASIIFELGRIHPEMPSLIELNASFTVFERAISVTHALLASGQCDAALLNEIETSLDEMAPFDLIADAVSNYERLVSLDTALRSGADSPSGEVDIPSVDSTALAVRLNKNFDRITEILSHSSTTQRHAALKEMYDELSSATGPRTLVGDLMSTVQFSAEGKRAADNATYVLLPSIMQLCIGESRANTSLQLLRVAIRLQRHRLQHGDYPPALHPAIDPQLTGDPFTDDSLRYHRFANGYLLYSLFENQTDDLHGERPEEPLSFMPPRQTTPNLDIYLATPTSNFKSQLEAELREMWP</sequence>
<dbReference type="Proteomes" id="UP001139103">
    <property type="component" value="Unassembled WGS sequence"/>
</dbReference>
<keyword evidence="3" id="KW-1185">Reference proteome</keyword>
<feature type="transmembrane region" description="Helical" evidence="1">
    <location>
        <begin position="12"/>
        <end position="29"/>
    </location>
</feature>
<keyword evidence="1" id="KW-0812">Transmembrane</keyword>